<sequence length="231" mass="22794">MPPMGSDGEWVQKVEVVSGSTGGPGGGTSNTTEATQLAVKAAVEAINTKTPALSGGAVPVAVAGVATADRQDTQIAAIGAPADGAAAADDSAVGIIALIKRGLARWTTLLGRLPTALGAKTAANSFPVVIASDQAAVGVAPQLSSGGHIAAQTAVSGTTYTAFASQACKQLTILNGTGVDIGVTVGGAGVEVPVLAGTYYTFFGITNANQLSVRRVDTSTTQVTVAARWES</sequence>
<accession>A0A848FWW9</accession>
<name>A0A848FWW9_9RHOO</name>
<reference evidence="1 2" key="1">
    <citation type="submission" date="2020-04" db="EMBL/GenBank/DDBJ databases">
        <title>Zoogloea sp. G-4-1-14 isolated from soil.</title>
        <authorList>
            <person name="Dahal R.H."/>
        </authorList>
    </citation>
    <scope>NUCLEOTIDE SEQUENCE [LARGE SCALE GENOMIC DNA]</scope>
    <source>
        <strain evidence="1 2">G-4-1-14</strain>
    </source>
</reference>
<keyword evidence="2" id="KW-1185">Reference proteome</keyword>
<dbReference type="EMBL" id="JABBGA010000001">
    <property type="protein sequence ID" value="NML24338.1"/>
    <property type="molecule type" value="Genomic_DNA"/>
</dbReference>
<dbReference type="RefSeq" id="WP_169143975.1">
    <property type="nucleotide sequence ID" value="NZ_JABBGA010000001.1"/>
</dbReference>
<gene>
    <name evidence="1" type="ORF">HHL15_01140</name>
</gene>
<comment type="caution">
    <text evidence="1">The sequence shown here is derived from an EMBL/GenBank/DDBJ whole genome shotgun (WGS) entry which is preliminary data.</text>
</comment>
<evidence type="ECO:0000313" key="1">
    <source>
        <dbReference type="EMBL" id="NML24338.1"/>
    </source>
</evidence>
<dbReference type="Proteomes" id="UP000580043">
    <property type="component" value="Unassembled WGS sequence"/>
</dbReference>
<evidence type="ECO:0000313" key="2">
    <source>
        <dbReference type="Proteomes" id="UP000580043"/>
    </source>
</evidence>
<evidence type="ECO:0008006" key="3">
    <source>
        <dbReference type="Google" id="ProtNLM"/>
    </source>
</evidence>
<organism evidence="1 2">
    <name type="scientific">Zoogloea dura</name>
    <dbReference type="NCBI Taxonomy" id="2728840"/>
    <lineage>
        <taxon>Bacteria</taxon>
        <taxon>Pseudomonadati</taxon>
        <taxon>Pseudomonadota</taxon>
        <taxon>Betaproteobacteria</taxon>
        <taxon>Rhodocyclales</taxon>
        <taxon>Zoogloeaceae</taxon>
        <taxon>Zoogloea</taxon>
    </lineage>
</organism>
<dbReference type="AlphaFoldDB" id="A0A848FWW9"/>
<protein>
    <recommendedName>
        <fullName evidence="3">Phage tail protein</fullName>
    </recommendedName>
</protein>
<proteinExistence type="predicted"/>